<dbReference type="HAMAP" id="MF_01838">
    <property type="entry name" value="FabV_reductase"/>
    <property type="match status" value="1"/>
</dbReference>
<feature type="domain" description="Enoyl reductase FAD binding" evidence="12">
    <location>
        <begin position="324"/>
        <end position="387"/>
    </location>
</feature>
<evidence type="ECO:0000259" key="12">
    <source>
        <dbReference type="Pfam" id="PF07055"/>
    </source>
</evidence>
<evidence type="ECO:0000256" key="1">
    <source>
        <dbReference type="ARBA" id="ARBA00011245"/>
    </source>
</evidence>
<dbReference type="RefSeq" id="WP_263541927.1">
    <property type="nucleotide sequence ID" value="NZ_JAOVZO020000018.1"/>
</dbReference>
<keyword evidence="6 11" id="KW-0443">Lipid metabolism</keyword>
<name>A0A9X3YN63_9GAMM</name>
<dbReference type="NCBIfam" id="NF010177">
    <property type="entry name" value="PRK13656.1"/>
    <property type="match status" value="1"/>
</dbReference>
<feature type="binding site" evidence="11">
    <location>
        <begin position="274"/>
        <end position="276"/>
    </location>
    <ligand>
        <name>NAD(+)</name>
        <dbReference type="ChEBI" id="CHEBI:57540"/>
    </ligand>
</feature>
<evidence type="ECO:0000256" key="9">
    <source>
        <dbReference type="ARBA" id="ARBA00048572"/>
    </source>
</evidence>
<evidence type="ECO:0000259" key="13">
    <source>
        <dbReference type="Pfam" id="PF12241"/>
    </source>
</evidence>
<evidence type="ECO:0000259" key="14">
    <source>
        <dbReference type="Pfam" id="PF12242"/>
    </source>
</evidence>
<keyword evidence="5 11" id="KW-0520">NAD</keyword>
<sequence length="399" mass="42770">MIIKPRVRGFICVTAHPAGCAANVAQQIAYVEAAGPIAGGPKKVLVIGASTGYGLAARITAAFGSGAATLGVFFERPGSEGKPGTAGWYNTAAFHDAAGAKGIYAKSINGDAFSNEIKRLTIETIKRDLGQVDQVVYSLAAPRRTHPTTGEVHSSTLKPVGEAVSLRGIDTDRETIKETVLQPATQQEIDDTVTVMGGEDWQLWIDALLDAGVLAEGATTTAFTYLGEKITHDIYWNGSIGAAKKDLDRRVLQIRDALSRRVRGDARVTVLKAVVTQASSAIPMMPLYLSLLFKVMKAKGTHEGCIEQVYRLYRDSIAGAAPLVDADGRLRADDLELAPDVQGEVVALWDVVTDANLYELTDFAGYKHEFLRLFGFDIDGVNYDADVDPDVKISGLVQS</sequence>
<evidence type="ECO:0000256" key="10">
    <source>
        <dbReference type="ARBA" id="ARBA00060887"/>
    </source>
</evidence>
<evidence type="ECO:0000256" key="7">
    <source>
        <dbReference type="ARBA" id="ARBA00023160"/>
    </source>
</evidence>
<organism evidence="15 16">
    <name type="scientific">Tahibacter soli</name>
    <dbReference type="NCBI Taxonomy" id="2983605"/>
    <lineage>
        <taxon>Bacteria</taxon>
        <taxon>Pseudomonadati</taxon>
        <taxon>Pseudomonadota</taxon>
        <taxon>Gammaproteobacteria</taxon>
        <taxon>Lysobacterales</taxon>
        <taxon>Rhodanobacteraceae</taxon>
        <taxon>Tahibacter</taxon>
    </lineage>
</organism>
<accession>A0A9X3YN63</accession>
<evidence type="ECO:0000313" key="16">
    <source>
        <dbReference type="Proteomes" id="UP001139971"/>
    </source>
</evidence>
<feature type="binding site" evidence="11">
    <location>
        <begin position="48"/>
        <end position="53"/>
    </location>
    <ligand>
        <name>NAD(+)</name>
        <dbReference type="ChEBI" id="CHEBI:57540"/>
    </ligand>
</feature>
<dbReference type="GO" id="GO:0051287">
    <property type="term" value="F:NAD binding"/>
    <property type="evidence" value="ECO:0007669"/>
    <property type="project" value="UniProtKB-UniRule"/>
</dbReference>
<comment type="pathway">
    <text evidence="11">Lipid metabolism; fatty acid biosynthesis.</text>
</comment>
<evidence type="ECO:0000256" key="8">
    <source>
        <dbReference type="ARBA" id="ARBA00048302"/>
    </source>
</evidence>
<protein>
    <recommendedName>
        <fullName evidence="11">Enoyl-[acyl-carrier-protein] reductase [NADH]</fullName>
        <shortName evidence="11">ENR</shortName>
        <ecNumber evidence="11">1.3.1.9</ecNumber>
    </recommendedName>
</protein>
<dbReference type="PANTHER" id="PTHR37480">
    <property type="entry name" value="ENOYL-[ACYL-CARRIER-PROTEIN] REDUCTASE [NADH]"/>
    <property type="match status" value="1"/>
</dbReference>
<evidence type="ECO:0000256" key="5">
    <source>
        <dbReference type="ARBA" id="ARBA00023027"/>
    </source>
</evidence>
<dbReference type="InterPro" id="IPR010758">
    <property type="entry name" value="Trans-2-enoyl-CoA_reductase"/>
</dbReference>
<dbReference type="Pfam" id="PF12242">
    <property type="entry name" value="Eno-Rase_NADH_b"/>
    <property type="match status" value="1"/>
</dbReference>
<dbReference type="EMBL" id="JAOVZO020000018">
    <property type="protein sequence ID" value="MDC8014290.1"/>
    <property type="molecule type" value="Genomic_DNA"/>
</dbReference>
<dbReference type="GO" id="GO:0004318">
    <property type="term" value="F:enoyl-[acyl-carrier-protein] reductase (NADH) activity"/>
    <property type="evidence" value="ECO:0007669"/>
    <property type="project" value="UniProtKB-UniRule"/>
</dbReference>
<feature type="domain" description="Trans-2-enoyl-CoA reductase catalytic" evidence="13">
    <location>
        <begin position="82"/>
        <end position="317"/>
    </location>
</feature>
<dbReference type="EC" id="1.3.1.9" evidence="11"/>
<comment type="catalytic activity">
    <reaction evidence="8">
        <text>a 2,3-saturated acyl-CoA + NAD(+) = a (2E)-enoyl-CoA + NADH + H(+)</text>
        <dbReference type="Rhea" id="RHEA:18177"/>
        <dbReference type="ChEBI" id="CHEBI:15378"/>
        <dbReference type="ChEBI" id="CHEBI:57540"/>
        <dbReference type="ChEBI" id="CHEBI:57945"/>
        <dbReference type="ChEBI" id="CHEBI:58856"/>
        <dbReference type="ChEBI" id="CHEBI:65111"/>
        <dbReference type="EC" id="1.3.1.44"/>
    </reaction>
</comment>
<dbReference type="Proteomes" id="UP001139971">
    <property type="component" value="Unassembled WGS sequence"/>
</dbReference>
<keyword evidence="3 11" id="KW-0276">Fatty acid metabolism</keyword>
<feature type="domain" description="Trans-2-enoyl-CoA reductase-like NAD(P)H binding" evidence="14">
    <location>
        <begin position="2"/>
        <end position="80"/>
    </location>
</feature>
<reference evidence="15" key="1">
    <citation type="submission" date="2023-02" db="EMBL/GenBank/DDBJ databases">
        <title>Tahibacter soli sp. nov. isolated from soil.</title>
        <authorList>
            <person name="Baek J.H."/>
            <person name="Lee J.K."/>
            <person name="Choi D.G."/>
            <person name="Jeon C.O."/>
        </authorList>
    </citation>
    <scope>NUCLEOTIDE SEQUENCE</scope>
    <source>
        <strain evidence="15">BL</strain>
    </source>
</reference>
<dbReference type="FunFam" id="3.40.50.720:FF:000221">
    <property type="entry name" value="Enoyl-[acyl-carrier-protein] reductase [NADH]"/>
    <property type="match status" value="1"/>
</dbReference>
<evidence type="ECO:0000313" key="15">
    <source>
        <dbReference type="EMBL" id="MDC8014290.1"/>
    </source>
</evidence>
<dbReference type="InterPro" id="IPR024910">
    <property type="entry name" value="Enoyl-CoA_Rdtase_cat_dom"/>
</dbReference>
<dbReference type="GO" id="GO:0006633">
    <property type="term" value="P:fatty acid biosynthetic process"/>
    <property type="evidence" value="ECO:0007669"/>
    <property type="project" value="UniProtKB-UniRule"/>
</dbReference>
<feature type="binding site" evidence="11">
    <location>
        <begin position="111"/>
        <end position="112"/>
    </location>
    <ligand>
        <name>NAD(+)</name>
        <dbReference type="ChEBI" id="CHEBI:57540"/>
    </ligand>
</feature>
<dbReference type="AlphaFoldDB" id="A0A9X3YN63"/>
<proteinExistence type="inferred from homology"/>
<comment type="similarity">
    <text evidence="10 11">Belongs to the TER reductase family.</text>
</comment>
<feature type="binding site" evidence="11">
    <location>
        <position position="225"/>
    </location>
    <ligand>
        <name>substrate</name>
    </ligand>
</feature>
<dbReference type="Gene3D" id="3.40.50.720">
    <property type="entry name" value="NAD(P)-binding Rossmann-like Domain"/>
    <property type="match status" value="1"/>
</dbReference>
<evidence type="ECO:0000256" key="2">
    <source>
        <dbReference type="ARBA" id="ARBA00022516"/>
    </source>
</evidence>
<dbReference type="NCBIfam" id="NF043048">
    <property type="entry name" value="EnoyACPredFabV"/>
    <property type="match status" value="1"/>
</dbReference>
<gene>
    <name evidence="11" type="primary">fabV</name>
    <name evidence="15" type="ORF">OD750_017225</name>
</gene>
<dbReference type="PANTHER" id="PTHR37480:SF1">
    <property type="entry name" value="ENOYL-[ACYL-CARRIER-PROTEIN] REDUCTASE [NADH]"/>
    <property type="match status" value="1"/>
</dbReference>
<evidence type="ECO:0000256" key="4">
    <source>
        <dbReference type="ARBA" id="ARBA00023002"/>
    </source>
</evidence>
<feature type="binding site" evidence="11">
    <location>
        <begin position="139"/>
        <end position="140"/>
    </location>
    <ligand>
        <name>NAD(+)</name>
        <dbReference type="ChEBI" id="CHEBI:57540"/>
    </ligand>
</feature>
<comment type="subunit">
    <text evidence="1 11">Monomer.</text>
</comment>
<comment type="caution">
    <text evidence="15">The sequence shown here is derived from an EMBL/GenBank/DDBJ whole genome shotgun (WGS) entry which is preliminary data.</text>
</comment>
<keyword evidence="7 11" id="KW-0275">Fatty acid biosynthesis</keyword>
<dbReference type="InterPro" id="IPR024906">
    <property type="entry name" value="Eno_Rdtase_FAD-bd_dom"/>
</dbReference>
<comment type="catalytic activity">
    <reaction evidence="9 11">
        <text>a 2,3-saturated acyl-[ACP] + NAD(+) = a (2E)-enoyl-[ACP] + NADH + H(+)</text>
        <dbReference type="Rhea" id="RHEA:10240"/>
        <dbReference type="Rhea" id="RHEA-COMP:9925"/>
        <dbReference type="Rhea" id="RHEA-COMP:9926"/>
        <dbReference type="ChEBI" id="CHEBI:15378"/>
        <dbReference type="ChEBI" id="CHEBI:57540"/>
        <dbReference type="ChEBI" id="CHEBI:57945"/>
        <dbReference type="ChEBI" id="CHEBI:78784"/>
        <dbReference type="ChEBI" id="CHEBI:78785"/>
        <dbReference type="EC" id="1.3.1.9"/>
    </reaction>
</comment>
<feature type="binding site" evidence="11">
    <location>
        <position position="244"/>
    </location>
    <ligand>
        <name>NAD(+)</name>
        <dbReference type="ChEBI" id="CHEBI:57540"/>
    </ligand>
</feature>
<feature type="active site" description="Proton donor" evidence="11">
    <location>
        <position position="235"/>
    </location>
</feature>
<feature type="binding site" evidence="11">
    <location>
        <begin position="74"/>
        <end position="75"/>
    </location>
    <ligand>
        <name>NAD(+)</name>
        <dbReference type="ChEBI" id="CHEBI:57540"/>
    </ligand>
</feature>
<keyword evidence="4 11" id="KW-0560">Oxidoreductase</keyword>
<evidence type="ECO:0000256" key="11">
    <source>
        <dbReference type="HAMAP-Rule" id="MF_01838"/>
    </source>
</evidence>
<keyword evidence="2 11" id="KW-0444">Lipid biosynthesis</keyword>
<evidence type="ECO:0000256" key="3">
    <source>
        <dbReference type="ARBA" id="ARBA00022832"/>
    </source>
</evidence>
<keyword evidence="16" id="KW-1185">Reference proteome</keyword>
<evidence type="ECO:0000256" key="6">
    <source>
        <dbReference type="ARBA" id="ARBA00023098"/>
    </source>
</evidence>
<feature type="site" description="Plays an important role in discriminating NADH against NADPH" evidence="11">
    <location>
        <position position="75"/>
    </location>
</feature>
<dbReference type="Pfam" id="PF12241">
    <property type="entry name" value="Enoyl_reductase"/>
    <property type="match status" value="1"/>
</dbReference>
<comment type="function">
    <text evidence="11">Involved in the final reduction of the elongation cycle of fatty acid synthesis (FAS II). Catalyzes the reduction of a carbon-carbon double bond in an enoyl moiety that is covalently linked to an acyl carrier protein (ACP).</text>
</comment>
<dbReference type="InterPro" id="IPR050048">
    <property type="entry name" value="FabV-like_NADH_b"/>
</dbReference>
<dbReference type="GO" id="GO:0050343">
    <property type="term" value="F:trans-2-enoyl-CoA reductase (NADH) activity"/>
    <property type="evidence" value="ECO:0007669"/>
    <property type="project" value="UniProtKB-EC"/>
</dbReference>
<dbReference type="Pfam" id="PF07055">
    <property type="entry name" value="Eno-Rase_FAD_bd"/>
    <property type="match status" value="1"/>
</dbReference>